<sequence>MMNHLNPRQLRTNILFNLLLLTLFALGLLVFPPLTIAEEGMKDKEGLALQPFSDLNLRFSNRPLTPPDSLIVQTIPLTGLSVARPFVAPSPQAVIFEDDHRQRVAVLSTDTSGALILYLLEPLPLDPKLPALFECAHNRGCEADRTPLTGGLGCLALCIKELLELSALNQ</sequence>
<dbReference type="KEGG" id="nneo:PQG83_01310"/>
<reference evidence="1 2" key="1">
    <citation type="submission" date="2023-01" db="EMBL/GenBank/DDBJ databases">
        <title>Cultivation and genomic characterization of new, ubiquitous marine nitrite-oxidizing bacteria from the Nitrospirales.</title>
        <authorList>
            <person name="Mueller A.J."/>
            <person name="Daebeler A."/>
            <person name="Herbold C.W."/>
            <person name="Kirkegaard R.H."/>
            <person name="Daims H."/>
        </authorList>
    </citation>
    <scope>NUCLEOTIDE SEQUENCE [LARGE SCALE GENOMIC DNA]</scope>
    <source>
        <strain evidence="1 2">DK</strain>
    </source>
</reference>
<gene>
    <name evidence="1" type="ORF">PQG83_01310</name>
</gene>
<accession>A0AA96GL62</accession>
<evidence type="ECO:0000313" key="2">
    <source>
        <dbReference type="Proteomes" id="UP001302494"/>
    </source>
</evidence>
<keyword evidence="2" id="KW-1185">Reference proteome</keyword>
<dbReference type="RefSeq" id="WP_312745868.1">
    <property type="nucleotide sequence ID" value="NZ_CP116968.1"/>
</dbReference>
<organism evidence="1 2">
    <name type="scientific">Candidatus Nitrospira neomarina</name>
    <dbReference type="NCBI Taxonomy" id="3020899"/>
    <lineage>
        <taxon>Bacteria</taxon>
        <taxon>Pseudomonadati</taxon>
        <taxon>Nitrospirota</taxon>
        <taxon>Nitrospiria</taxon>
        <taxon>Nitrospirales</taxon>
        <taxon>Nitrospiraceae</taxon>
        <taxon>Nitrospira</taxon>
    </lineage>
</organism>
<dbReference type="EMBL" id="CP116968">
    <property type="protein sequence ID" value="WNM62410.1"/>
    <property type="molecule type" value="Genomic_DNA"/>
</dbReference>
<proteinExistence type="predicted"/>
<name>A0AA96GL62_9BACT</name>
<dbReference type="AlphaFoldDB" id="A0AA96GL62"/>
<evidence type="ECO:0000313" key="1">
    <source>
        <dbReference type="EMBL" id="WNM62410.1"/>
    </source>
</evidence>
<dbReference type="Proteomes" id="UP001302494">
    <property type="component" value="Chromosome"/>
</dbReference>
<protein>
    <submittedName>
        <fullName evidence="1">Uncharacterized protein</fullName>
    </submittedName>
</protein>